<dbReference type="OrthoDB" id="5430054at2759"/>
<protein>
    <submittedName>
        <fullName evidence="3">Uncharacterized protein</fullName>
    </submittedName>
</protein>
<name>A0A6A6IGH3_9PLEO</name>
<accession>A0A6A6IGH3</accession>
<evidence type="ECO:0000256" key="1">
    <source>
        <dbReference type="SAM" id="Coils"/>
    </source>
</evidence>
<feature type="coiled-coil region" evidence="1">
    <location>
        <begin position="389"/>
        <end position="481"/>
    </location>
</feature>
<feature type="coiled-coil region" evidence="1">
    <location>
        <begin position="259"/>
        <end position="358"/>
    </location>
</feature>
<feature type="compositionally biased region" description="Basic and acidic residues" evidence="2">
    <location>
        <begin position="7"/>
        <end position="22"/>
    </location>
</feature>
<feature type="region of interest" description="Disordered" evidence="2">
    <location>
        <begin position="145"/>
        <end position="193"/>
    </location>
</feature>
<reference evidence="3" key="1">
    <citation type="journal article" date="2020" name="Stud. Mycol.">
        <title>101 Dothideomycetes genomes: a test case for predicting lifestyles and emergence of pathogens.</title>
        <authorList>
            <person name="Haridas S."/>
            <person name="Albert R."/>
            <person name="Binder M."/>
            <person name="Bloem J."/>
            <person name="Labutti K."/>
            <person name="Salamov A."/>
            <person name="Andreopoulos B."/>
            <person name="Baker S."/>
            <person name="Barry K."/>
            <person name="Bills G."/>
            <person name="Bluhm B."/>
            <person name="Cannon C."/>
            <person name="Castanera R."/>
            <person name="Culley D."/>
            <person name="Daum C."/>
            <person name="Ezra D."/>
            <person name="Gonzalez J."/>
            <person name="Henrissat B."/>
            <person name="Kuo A."/>
            <person name="Liang C."/>
            <person name="Lipzen A."/>
            <person name="Lutzoni F."/>
            <person name="Magnuson J."/>
            <person name="Mondo S."/>
            <person name="Nolan M."/>
            <person name="Ohm R."/>
            <person name="Pangilinan J."/>
            <person name="Park H.-J."/>
            <person name="Ramirez L."/>
            <person name="Alfaro M."/>
            <person name="Sun H."/>
            <person name="Tritt A."/>
            <person name="Yoshinaga Y."/>
            <person name="Zwiers L.-H."/>
            <person name="Turgeon B."/>
            <person name="Goodwin S."/>
            <person name="Spatafora J."/>
            <person name="Crous P."/>
            <person name="Grigoriev I."/>
        </authorList>
    </citation>
    <scope>NUCLEOTIDE SEQUENCE</scope>
    <source>
        <strain evidence="3">CBS 122368</strain>
    </source>
</reference>
<gene>
    <name evidence="3" type="ORF">BU26DRAFT_595081</name>
</gene>
<dbReference type="RefSeq" id="XP_033684313.1">
    <property type="nucleotide sequence ID" value="XM_033834923.1"/>
</dbReference>
<feature type="compositionally biased region" description="Polar residues" evidence="2">
    <location>
        <begin position="37"/>
        <end position="49"/>
    </location>
</feature>
<evidence type="ECO:0000313" key="4">
    <source>
        <dbReference type="Proteomes" id="UP000800094"/>
    </source>
</evidence>
<dbReference type="AlphaFoldDB" id="A0A6A6IGH3"/>
<dbReference type="GeneID" id="54588253"/>
<feature type="region of interest" description="Disordered" evidence="2">
    <location>
        <begin position="1"/>
        <end position="49"/>
    </location>
</feature>
<sequence length="759" mass="87378">MRRSRRDRTQGKQGVDNHDRDSPGAFNSAVGGKNDNRGLNHQAVTGAQNAWYQKWPKGIRVKRKPQSSSLPVASEPGAHWEYEKPAVPVAPKPSYEADYAPAISRGNIGRRPANENPHVSQLREPASFELPATQTDYTSDLPLNIGDNLAHEDPHASLSQKPASLGSTEENPSTFLQDDDNEEPVEDSNEHTVNTGLNEADASKQLSQIRDHLLQAALDCRDLRGPKGESPEAAVVRILQLCKMLTGGMWDLEERLKPMEAMKRELLDLKNQLRHSNTRKLDLERTLDAFKTDESIQRTQHDRKLDQLNRDIAKLKSEKEELSRTHESTLNGERINFRRDLSRLSDNHEDDLRQMRESAAVEEYRHEQVIQALQSEWTELLKIRQAGFEQRLESERFEARQRLKREQQEHESEIAEMQEEVDEWKEKEEVQKLEARQRLETEREEHQSEIAEMKRELEEWKQEAEIEKARIQKEAKVKERKREQQFQADTMQLRADIEEYKGALVAREHFKGFTDPELSTRFKRLAGQVEEFSRIRWDNRREEGWPFPEHVLSQLHPENTRKLKQQIVQNCLWVLLHAHVFRTPFRIMGEEGKDADKEWLNVYAARQSSAISPSGASAEAEKRRYDAAKSFLENIERGNKSLEAERSHRSYEVAAAAAVDAMTRPLEKVAALTLKERQALKDLVNLSAKTWLETCTQRFRLHLILPPAATDVLGAPSGGRRVLRLVIRPELKRFGNSAGQGMTREEVIPGWKGVEIVYE</sequence>
<keyword evidence="4" id="KW-1185">Reference proteome</keyword>
<evidence type="ECO:0000313" key="3">
    <source>
        <dbReference type="EMBL" id="KAF2249309.1"/>
    </source>
</evidence>
<feature type="compositionally biased region" description="Acidic residues" evidence="2">
    <location>
        <begin position="177"/>
        <end position="187"/>
    </location>
</feature>
<organism evidence="3 4">
    <name type="scientific">Trematosphaeria pertusa</name>
    <dbReference type="NCBI Taxonomy" id="390896"/>
    <lineage>
        <taxon>Eukaryota</taxon>
        <taxon>Fungi</taxon>
        <taxon>Dikarya</taxon>
        <taxon>Ascomycota</taxon>
        <taxon>Pezizomycotina</taxon>
        <taxon>Dothideomycetes</taxon>
        <taxon>Pleosporomycetidae</taxon>
        <taxon>Pleosporales</taxon>
        <taxon>Massarineae</taxon>
        <taxon>Trematosphaeriaceae</taxon>
        <taxon>Trematosphaeria</taxon>
    </lineage>
</organism>
<dbReference type="Proteomes" id="UP000800094">
    <property type="component" value="Unassembled WGS sequence"/>
</dbReference>
<dbReference type="EMBL" id="ML987195">
    <property type="protein sequence ID" value="KAF2249309.1"/>
    <property type="molecule type" value="Genomic_DNA"/>
</dbReference>
<evidence type="ECO:0000256" key="2">
    <source>
        <dbReference type="SAM" id="MobiDB-lite"/>
    </source>
</evidence>
<feature type="compositionally biased region" description="Polar residues" evidence="2">
    <location>
        <begin position="157"/>
        <end position="176"/>
    </location>
</feature>
<keyword evidence="1" id="KW-0175">Coiled coil</keyword>
<proteinExistence type="predicted"/>